<dbReference type="PANTHER" id="PTHR34512">
    <property type="entry name" value="CELL SURFACE PROTEIN"/>
    <property type="match status" value="1"/>
</dbReference>
<comment type="caution">
    <text evidence="2">The sequence shown here is derived from an EMBL/GenBank/DDBJ whole genome shotgun (WGS) entry which is preliminary data.</text>
</comment>
<evidence type="ECO:0000313" key="2">
    <source>
        <dbReference type="EMBL" id="NLV11859.1"/>
    </source>
</evidence>
<dbReference type="InterPro" id="IPR015943">
    <property type="entry name" value="WD40/YVTN_repeat-like_dom_sf"/>
</dbReference>
<proteinExistence type="predicted"/>
<evidence type="ECO:0000313" key="3">
    <source>
        <dbReference type="Proteomes" id="UP000641625"/>
    </source>
</evidence>
<protein>
    <submittedName>
        <fullName evidence="2">PQQ-binding-like beta-propeller repeat protein</fullName>
    </submittedName>
</protein>
<accession>A0A847UF44</accession>
<feature type="domain" description="Pyrrolo-quinoline quinone repeat" evidence="1">
    <location>
        <begin position="235"/>
        <end position="319"/>
    </location>
</feature>
<dbReference type="InterPro" id="IPR011047">
    <property type="entry name" value="Quinoprotein_ADH-like_sf"/>
</dbReference>
<dbReference type="InterPro" id="IPR002372">
    <property type="entry name" value="PQQ_rpt_dom"/>
</dbReference>
<dbReference type="InterPro" id="IPR018391">
    <property type="entry name" value="PQQ_b-propeller_rpt"/>
</dbReference>
<evidence type="ECO:0000259" key="1">
    <source>
        <dbReference type="Pfam" id="PF13360"/>
    </source>
</evidence>
<name>A0A847UF44_HALAR</name>
<dbReference type="PANTHER" id="PTHR34512:SF30">
    <property type="entry name" value="OUTER MEMBRANE PROTEIN ASSEMBLY FACTOR BAMB"/>
    <property type="match status" value="1"/>
</dbReference>
<dbReference type="Proteomes" id="UP000641625">
    <property type="component" value="Unassembled WGS sequence"/>
</dbReference>
<dbReference type="SUPFAM" id="SSF50998">
    <property type="entry name" value="Quinoprotein alcohol dehydrogenase-like"/>
    <property type="match status" value="1"/>
</dbReference>
<dbReference type="Pfam" id="PF13360">
    <property type="entry name" value="PQQ_2"/>
    <property type="match status" value="1"/>
</dbReference>
<dbReference type="EMBL" id="WOWA01000001">
    <property type="protein sequence ID" value="NLV11859.1"/>
    <property type="molecule type" value="Genomic_DNA"/>
</dbReference>
<dbReference type="AlphaFoldDB" id="A0A847UF44"/>
<dbReference type="Gene3D" id="2.130.10.10">
    <property type="entry name" value="YVTN repeat-like/Quinoprotein amine dehydrogenase"/>
    <property type="match status" value="2"/>
</dbReference>
<dbReference type="SMART" id="SM00564">
    <property type="entry name" value="PQQ"/>
    <property type="match status" value="3"/>
</dbReference>
<reference evidence="2" key="1">
    <citation type="submission" date="2019-12" db="EMBL/GenBank/DDBJ databases">
        <title>Whole genome sequencing of Haloarcula argentinensis strain pws5.</title>
        <authorList>
            <person name="Verma D.K."/>
            <person name="Gopal K."/>
            <person name="Prasad E.S."/>
        </authorList>
    </citation>
    <scope>NUCLEOTIDE SEQUENCE</scope>
    <source>
        <strain evidence="2">Pws5</strain>
    </source>
</reference>
<sequence>MVQARYLRWDRTGCTHSKLQRGAPQWRTTDFKQSTSCPVIADDVIVAAGPDQRAGYHPSGTRAWIRRVDGWFSPYAAFGDATVIGGYHASGTYEPPIVLIDTADGRRKLGTTPEPWLNPNGTTHSVSDIISVGEGGVAVDEIGRFAGLDSEGSVRWATGTDDWRAHGAHDPAIATDGEIVVAAAGAVISVDPSDGIRHWHASTPSETSGLAVADGTAFVSFDGRTRRRDDAPAGVLAVDLSDGSEQWRTELPDAPGPPGVGINDVVVGTESGDLIALDAATGDRRWSGPVGRRMDDRPLVTPKRVIAGGEVNGDTMLTAISREV</sequence>
<organism evidence="2 3">
    <name type="scientific">Haloarcula argentinensis</name>
    <dbReference type="NCBI Taxonomy" id="43776"/>
    <lineage>
        <taxon>Archaea</taxon>
        <taxon>Methanobacteriati</taxon>
        <taxon>Methanobacteriota</taxon>
        <taxon>Stenosarchaea group</taxon>
        <taxon>Halobacteria</taxon>
        <taxon>Halobacteriales</taxon>
        <taxon>Haloarculaceae</taxon>
        <taxon>Haloarcula</taxon>
    </lineage>
</organism>
<gene>
    <name evidence="2" type="ORF">GOC77_00930</name>
</gene>